<dbReference type="Pfam" id="PF01764">
    <property type="entry name" value="Lipase_3"/>
    <property type="match status" value="1"/>
</dbReference>
<accession>A8P1A3</accession>
<evidence type="ECO:0000313" key="7">
    <source>
        <dbReference type="Proteomes" id="UP000001861"/>
    </source>
</evidence>
<organism evidence="6 7">
    <name type="scientific">Coprinopsis cinerea (strain Okayama-7 / 130 / ATCC MYA-4618 / FGSC 9003)</name>
    <name type="common">Inky cap fungus</name>
    <name type="synonym">Hormographiella aspergillata</name>
    <dbReference type="NCBI Taxonomy" id="240176"/>
    <lineage>
        <taxon>Eukaryota</taxon>
        <taxon>Fungi</taxon>
        <taxon>Dikarya</taxon>
        <taxon>Basidiomycota</taxon>
        <taxon>Agaricomycotina</taxon>
        <taxon>Agaricomycetes</taxon>
        <taxon>Agaricomycetidae</taxon>
        <taxon>Agaricales</taxon>
        <taxon>Agaricineae</taxon>
        <taxon>Psathyrellaceae</taxon>
        <taxon>Coprinopsis</taxon>
    </lineage>
</organism>
<evidence type="ECO:0000256" key="4">
    <source>
        <dbReference type="ARBA" id="ARBA00048461"/>
    </source>
</evidence>
<keyword evidence="1" id="KW-1015">Disulfide bond</keyword>
<dbReference type="KEGG" id="cci:CC1G_07550"/>
<dbReference type="InterPro" id="IPR029058">
    <property type="entry name" value="AB_hydrolase_fold"/>
</dbReference>
<dbReference type="eggNOG" id="ENOG502S209">
    <property type="taxonomic scope" value="Eukaryota"/>
</dbReference>
<dbReference type="Proteomes" id="UP000001861">
    <property type="component" value="Unassembled WGS sequence"/>
</dbReference>
<dbReference type="EMBL" id="AACS02000006">
    <property type="protein sequence ID" value="EAU83815.2"/>
    <property type="molecule type" value="Genomic_DNA"/>
</dbReference>
<proteinExistence type="inferred from homology"/>
<dbReference type="HOGENOM" id="CLU_035620_0_0_1"/>
<comment type="similarity">
    <text evidence="2">Belongs to the AB hydrolase superfamily. Lipase family. Class 3 subfamily.</text>
</comment>
<gene>
    <name evidence="6" type="ORF">CC1G_07550</name>
</gene>
<dbReference type="Gene3D" id="3.40.50.1820">
    <property type="entry name" value="alpha/beta hydrolase"/>
    <property type="match status" value="1"/>
</dbReference>
<comment type="caution">
    <text evidence="6">The sequence shown here is derived from an EMBL/GenBank/DDBJ whole genome shotgun (WGS) entry which is preliminary data.</text>
</comment>
<dbReference type="OrthoDB" id="2977428at2759"/>
<dbReference type="RefSeq" id="XP_001838060.2">
    <property type="nucleotide sequence ID" value="XM_001838008.2"/>
</dbReference>
<dbReference type="OMA" id="VAFMESA"/>
<reference evidence="6 7" key="1">
    <citation type="journal article" date="2010" name="Proc. Natl. Acad. Sci. U.S.A.">
        <title>Insights into evolution of multicellular fungi from the assembled chromosomes of the mushroom Coprinopsis cinerea (Coprinus cinereus).</title>
        <authorList>
            <person name="Stajich J.E."/>
            <person name="Wilke S.K."/>
            <person name="Ahren D."/>
            <person name="Au C.H."/>
            <person name="Birren B.W."/>
            <person name="Borodovsky M."/>
            <person name="Burns C."/>
            <person name="Canback B."/>
            <person name="Casselton L.A."/>
            <person name="Cheng C.K."/>
            <person name="Deng J."/>
            <person name="Dietrich F.S."/>
            <person name="Fargo D.C."/>
            <person name="Farman M.L."/>
            <person name="Gathman A.C."/>
            <person name="Goldberg J."/>
            <person name="Guigo R."/>
            <person name="Hoegger P.J."/>
            <person name="Hooker J.B."/>
            <person name="Huggins A."/>
            <person name="James T.Y."/>
            <person name="Kamada T."/>
            <person name="Kilaru S."/>
            <person name="Kodira C."/>
            <person name="Kues U."/>
            <person name="Kupfer D."/>
            <person name="Kwan H.S."/>
            <person name="Lomsadze A."/>
            <person name="Li W."/>
            <person name="Lilly W.W."/>
            <person name="Ma L.J."/>
            <person name="Mackey A.J."/>
            <person name="Manning G."/>
            <person name="Martin F."/>
            <person name="Muraguchi H."/>
            <person name="Natvig D.O."/>
            <person name="Palmerini H."/>
            <person name="Ramesh M.A."/>
            <person name="Rehmeyer C.J."/>
            <person name="Roe B.A."/>
            <person name="Shenoy N."/>
            <person name="Stanke M."/>
            <person name="Ter-Hovhannisyan V."/>
            <person name="Tunlid A."/>
            <person name="Velagapudi R."/>
            <person name="Vision T.J."/>
            <person name="Zeng Q."/>
            <person name="Zolan M.E."/>
            <person name="Pukkila P.J."/>
        </authorList>
    </citation>
    <scope>NUCLEOTIDE SEQUENCE [LARGE SCALE GENOMIC DNA]</scope>
    <source>
        <strain evidence="7">Okayama-7 / 130 / ATCC MYA-4618 / FGSC 9003</strain>
    </source>
</reference>
<name>A8P1A3_COPC7</name>
<dbReference type="SUPFAM" id="SSF53474">
    <property type="entry name" value="alpha/beta-Hydrolases"/>
    <property type="match status" value="1"/>
</dbReference>
<evidence type="ECO:0000313" key="6">
    <source>
        <dbReference type="EMBL" id="EAU83815.2"/>
    </source>
</evidence>
<dbReference type="GO" id="GO:0006629">
    <property type="term" value="P:lipid metabolic process"/>
    <property type="evidence" value="ECO:0007669"/>
    <property type="project" value="InterPro"/>
</dbReference>
<sequence length="560" mass="60796">MPDTSLGFKIIKDVVRQRHLDQLSAHPKLYAEPLKTMPVFATREDIVQWSEESKAQIAQGQADRVYGGPIGSPLNLNNAFMAFMESATVYLRDTSKVLDAVQKYQAGHVEEALRLLEDSTRIIDEIAEMWGMEFVQICDLPERHPDGHSFLVGPYCGAFFPKDFSGHNPFIGIAYKGTSNFGEFLNDLLAASTIKASGRLWNTEVCSGFYYPLFSTYSAKTLTTTAAVTSTMPFVMVQQAVQDLITRATTTVITHVTGHSLGGAYATLTHGQLCIEGFGAAGAAVGDLYTFGGPRAGRGDFATLFKASVAPPTDQGSTWRIVNYKDYIPKVPASKPLIPVSNPFVHIDAGVMVYPDKQPESLPSEIGTKPTWSIPTAISPHYTTEYYKSLVFATTGKPPVSATLARAPHSPSLSTYNTTQVTAKLEPETRNALPGAEVTFEPGHGGFVVGKVRYGHFLGEIVALGTLSEVSQNPQFFCDSMEALYGKENHAVFSVKDGKTLEVRFIVDDQEVAVARASTSEDIDQVPTRGVCRFYDDGTLEAVEQSVAQSAAAVFQHASA</sequence>
<protein>
    <recommendedName>
        <fullName evidence="5">Fungal lipase-type domain-containing protein</fullName>
    </recommendedName>
</protein>
<evidence type="ECO:0000256" key="3">
    <source>
        <dbReference type="ARBA" id="ARBA00047591"/>
    </source>
</evidence>
<evidence type="ECO:0000256" key="1">
    <source>
        <dbReference type="ARBA" id="ARBA00023157"/>
    </source>
</evidence>
<dbReference type="GeneID" id="6014629"/>
<keyword evidence="7" id="KW-1185">Reference proteome</keyword>
<feature type="domain" description="Fungal lipase-type" evidence="5">
    <location>
        <begin position="173"/>
        <end position="333"/>
    </location>
</feature>
<comment type="catalytic activity">
    <reaction evidence="3">
        <text>a diacylglycerol + H2O = a monoacylglycerol + a fatty acid + H(+)</text>
        <dbReference type="Rhea" id="RHEA:32731"/>
        <dbReference type="ChEBI" id="CHEBI:15377"/>
        <dbReference type="ChEBI" id="CHEBI:15378"/>
        <dbReference type="ChEBI" id="CHEBI:17408"/>
        <dbReference type="ChEBI" id="CHEBI:18035"/>
        <dbReference type="ChEBI" id="CHEBI:28868"/>
    </reaction>
</comment>
<dbReference type="PANTHER" id="PTHR45856:SF24">
    <property type="entry name" value="FUNGAL LIPASE-LIKE DOMAIN-CONTAINING PROTEIN"/>
    <property type="match status" value="1"/>
</dbReference>
<comment type="catalytic activity">
    <reaction evidence="4">
        <text>a monoacylglycerol + H2O = glycerol + a fatty acid + H(+)</text>
        <dbReference type="Rhea" id="RHEA:15245"/>
        <dbReference type="ChEBI" id="CHEBI:15377"/>
        <dbReference type="ChEBI" id="CHEBI:15378"/>
        <dbReference type="ChEBI" id="CHEBI:17408"/>
        <dbReference type="ChEBI" id="CHEBI:17754"/>
        <dbReference type="ChEBI" id="CHEBI:28868"/>
    </reaction>
</comment>
<dbReference type="PANTHER" id="PTHR45856">
    <property type="entry name" value="ALPHA/BETA-HYDROLASES SUPERFAMILY PROTEIN"/>
    <property type="match status" value="1"/>
</dbReference>
<dbReference type="VEuPathDB" id="FungiDB:CC1G_07550"/>
<evidence type="ECO:0000259" key="5">
    <source>
        <dbReference type="Pfam" id="PF01764"/>
    </source>
</evidence>
<dbReference type="InterPro" id="IPR002921">
    <property type="entry name" value="Fungal_lipase-type"/>
</dbReference>
<dbReference type="InParanoid" id="A8P1A3"/>
<dbReference type="InterPro" id="IPR051218">
    <property type="entry name" value="Sec_MonoDiacylglyc_Lipase"/>
</dbReference>
<dbReference type="AlphaFoldDB" id="A8P1A3"/>
<evidence type="ECO:0000256" key="2">
    <source>
        <dbReference type="ARBA" id="ARBA00043996"/>
    </source>
</evidence>